<protein>
    <submittedName>
        <fullName evidence="2">Uncharacterized protein DUF2220</fullName>
    </submittedName>
</protein>
<dbReference type="InterPro" id="IPR024534">
    <property type="entry name" value="JetD_C"/>
</dbReference>
<dbReference type="Pfam" id="PF09983">
    <property type="entry name" value="JetD_C"/>
    <property type="match status" value="1"/>
</dbReference>
<keyword evidence="3" id="KW-1185">Reference proteome</keyword>
<gene>
    <name evidence="2" type="ORF">IP93_01460</name>
</gene>
<accession>A0A562LVI2</accession>
<name>A0A562LVI2_9GAMM</name>
<evidence type="ECO:0000259" key="1">
    <source>
        <dbReference type="Pfam" id="PF09983"/>
    </source>
</evidence>
<dbReference type="Proteomes" id="UP000316471">
    <property type="component" value="Unassembled WGS sequence"/>
</dbReference>
<feature type="domain" description="Wadjet protein JetD C-terminal" evidence="1">
    <location>
        <begin position="253"/>
        <end position="399"/>
    </location>
</feature>
<evidence type="ECO:0000313" key="3">
    <source>
        <dbReference type="Proteomes" id="UP000316471"/>
    </source>
</evidence>
<dbReference type="EMBL" id="VLKP01000005">
    <property type="protein sequence ID" value="TWI11563.1"/>
    <property type="molecule type" value="Genomic_DNA"/>
</dbReference>
<dbReference type="AlphaFoldDB" id="A0A562LVI2"/>
<dbReference type="RefSeq" id="WP_144813844.1">
    <property type="nucleotide sequence ID" value="NZ_VLKP01000005.1"/>
</dbReference>
<evidence type="ECO:0000313" key="2">
    <source>
        <dbReference type="EMBL" id="TWI11563.1"/>
    </source>
</evidence>
<proteinExistence type="predicted"/>
<organism evidence="2 3">
    <name type="scientific">Aerolutibacter ruishenii</name>
    <dbReference type="NCBI Taxonomy" id="686800"/>
    <lineage>
        <taxon>Bacteria</taxon>
        <taxon>Pseudomonadati</taxon>
        <taxon>Pseudomonadota</taxon>
        <taxon>Gammaproteobacteria</taxon>
        <taxon>Lysobacterales</taxon>
        <taxon>Lysobacteraceae</taxon>
        <taxon>Aerolutibacter</taxon>
    </lineage>
</organism>
<comment type="caution">
    <text evidence="2">The sequence shown here is derived from an EMBL/GenBank/DDBJ whole genome shotgun (WGS) entry which is preliminary data.</text>
</comment>
<reference evidence="2 3" key="1">
    <citation type="journal article" date="2015" name="Stand. Genomic Sci.">
        <title>Genomic Encyclopedia of Bacterial and Archaeal Type Strains, Phase III: the genomes of soil and plant-associated and newly described type strains.</title>
        <authorList>
            <person name="Whitman W.B."/>
            <person name="Woyke T."/>
            <person name="Klenk H.P."/>
            <person name="Zhou Y."/>
            <person name="Lilburn T.G."/>
            <person name="Beck B.J."/>
            <person name="De Vos P."/>
            <person name="Vandamme P."/>
            <person name="Eisen J.A."/>
            <person name="Garrity G."/>
            <person name="Hugenholtz P."/>
            <person name="Kyrpides N.C."/>
        </authorList>
    </citation>
    <scope>NUCLEOTIDE SEQUENCE [LARGE SCALE GENOMIC DNA]</scope>
    <source>
        <strain evidence="2 3">CGMCC 1.10136</strain>
    </source>
</reference>
<sequence>MSSVTGPADTTPARTVLLKLLAKGERARTARRDESVPLTLDGRDGRDYGALPGYADREVFHAEIALAERAGAITIRRERPGGPEARLLQLRLRDLDRLAQHLGIVLLGQRVDTANRLLTAHAAQFPCIGEVLASWTLGRSVRGAGPDAAPDLADAAHAVLDLRAGSGQDRLLRKESRRLFGDSKRLQQLTRWLELLHFGELTATGLDDRDIWSALGLRPMPQPLLMAGRARIAIEDAWLSPCRPWLGLPPGMASAVASDARWLLTIENLTSFHEAALRLDDHPGLLLWTAGMPSPALRHLYALALAGLPAEAAVYHWGDIDVGGFRIAALLAESARTAGRTLQPWCMSPSDVIEAAMPSAPPSTSTLHAMQHHARRAGWEHIADALALRPLALEQEALPPRLPV</sequence>
<dbReference type="OrthoDB" id="186173at2"/>